<evidence type="ECO:0000313" key="1">
    <source>
        <dbReference type="EnsemblPlants" id="Bo14378s010.1"/>
    </source>
</evidence>
<evidence type="ECO:0000313" key="2">
    <source>
        <dbReference type="Proteomes" id="UP000032141"/>
    </source>
</evidence>
<dbReference type="HOGENOM" id="CLU_2267549_0_0_1"/>
<dbReference type="Proteomes" id="UP000032141">
    <property type="component" value="Unassembled WGS sequence"/>
</dbReference>
<keyword evidence="2" id="KW-1185">Reference proteome</keyword>
<reference evidence="1" key="2">
    <citation type="submission" date="2015-06" db="UniProtKB">
        <authorList>
            <consortium name="EnsemblPlants"/>
        </authorList>
    </citation>
    <scope>IDENTIFICATION</scope>
</reference>
<reference evidence="1" key="1">
    <citation type="journal article" date="2014" name="Genome Biol.">
        <title>Transcriptome and methylome profiling reveals relics of genome dominance in the mesopolyploid Brassica oleracea.</title>
        <authorList>
            <person name="Parkin I.A."/>
            <person name="Koh C."/>
            <person name="Tang H."/>
            <person name="Robinson S.J."/>
            <person name="Kagale S."/>
            <person name="Clarke W.E."/>
            <person name="Town C.D."/>
            <person name="Nixon J."/>
            <person name="Krishnakumar V."/>
            <person name="Bidwell S.L."/>
            <person name="Denoeud F."/>
            <person name="Belcram H."/>
            <person name="Links M.G."/>
            <person name="Just J."/>
            <person name="Clarke C."/>
            <person name="Bender T."/>
            <person name="Huebert T."/>
            <person name="Mason A.S."/>
            <person name="Pires J.C."/>
            <person name="Barker G."/>
            <person name="Moore J."/>
            <person name="Walley P.G."/>
            <person name="Manoli S."/>
            <person name="Batley J."/>
            <person name="Edwards D."/>
            <person name="Nelson M.N."/>
            <person name="Wang X."/>
            <person name="Paterson A.H."/>
            <person name="King G."/>
            <person name="Bancroft I."/>
            <person name="Chalhoub B."/>
            <person name="Sharpe A.G."/>
        </authorList>
    </citation>
    <scope>NUCLEOTIDE SEQUENCE [LARGE SCALE GENOMIC DNA]</scope>
    <source>
        <strain evidence="1">cv. TO1000</strain>
    </source>
</reference>
<sequence length="103" mass="11194">MTPFPLNLISHLSHCSVHIKTSIIKCVKQLLLGSKTRPLVLKADSEATEDTCIASTSLATLERTGNLGLLSFHHESTSYSVPSINFGYSTLSFKYISSSSVFS</sequence>
<proteinExistence type="predicted"/>
<dbReference type="EnsemblPlants" id="Bo14378s010.1">
    <property type="protein sequence ID" value="Bo14378s010.1"/>
    <property type="gene ID" value="Bo14378s010"/>
</dbReference>
<protein>
    <submittedName>
        <fullName evidence="1">Uncharacterized protein</fullName>
    </submittedName>
</protein>
<name>A0A0D2ZZU4_BRAOL</name>
<organism evidence="1 2">
    <name type="scientific">Brassica oleracea var. oleracea</name>
    <dbReference type="NCBI Taxonomy" id="109376"/>
    <lineage>
        <taxon>Eukaryota</taxon>
        <taxon>Viridiplantae</taxon>
        <taxon>Streptophyta</taxon>
        <taxon>Embryophyta</taxon>
        <taxon>Tracheophyta</taxon>
        <taxon>Spermatophyta</taxon>
        <taxon>Magnoliopsida</taxon>
        <taxon>eudicotyledons</taxon>
        <taxon>Gunneridae</taxon>
        <taxon>Pentapetalae</taxon>
        <taxon>rosids</taxon>
        <taxon>malvids</taxon>
        <taxon>Brassicales</taxon>
        <taxon>Brassicaceae</taxon>
        <taxon>Brassiceae</taxon>
        <taxon>Brassica</taxon>
    </lineage>
</organism>
<accession>A0A0D2ZZU4</accession>
<dbReference type="Gramene" id="Bo14378s010.1">
    <property type="protein sequence ID" value="Bo14378s010.1"/>
    <property type="gene ID" value="Bo14378s010"/>
</dbReference>
<dbReference type="AlphaFoldDB" id="A0A0D2ZZU4"/>